<reference evidence="4" key="1">
    <citation type="submission" date="2023-06" db="EMBL/GenBank/DDBJ databases">
        <authorList>
            <person name="Zeman M."/>
            <person name="Kubasova T."/>
            <person name="Jahodarova E."/>
            <person name="Nykrynova M."/>
            <person name="Rychlik I."/>
        </authorList>
    </citation>
    <scope>NUCLEOTIDE SEQUENCE</scope>
    <source>
        <strain evidence="4">176_SSukc20</strain>
    </source>
</reference>
<accession>A0ABT7XBU6</accession>
<keyword evidence="1 2" id="KW-0238">DNA-binding</keyword>
<feature type="DNA-binding region" description="H-T-H motif" evidence="2">
    <location>
        <begin position="55"/>
        <end position="74"/>
    </location>
</feature>
<name>A0ABT7XBU6_9ACTN</name>
<dbReference type="EMBL" id="JAUEIQ010000001">
    <property type="protein sequence ID" value="MDN0062880.1"/>
    <property type="molecule type" value="Genomic_DNA"/>
</dbReference>
<dbReference type="InterPro" id="IPR001647">
    <property type="entry name" value="HTH_TetR"/>
</dbReference>
<proteinExistence type="predicted"/>
<gene>
    <name evidence="4" type="ORF">QVN30_00970</name>
</gene>
<dbReference type="RefSeq" id="WP_289835070.1">
    <property type="nucleotide sequence ID" value="NZ_JAUEIQ010000001.1"/>
</dbReference>
<dbReference type="Proteomes" id="UP001168435">
    <property type="component" value="Unassembled WGS sequence"/>
</dbReference>
<evidence type="ECO:0000256" key="2">
    <source>
        <dbReference type="PROSITE-ProRule" id="PRU00335"/>
    </source>
</evidence>
<evidence type="ECO:0000256" key="1">
    <source>
        <dbReference type="ARBA" id="ARBA00023125"/>
    </source>
</evidence>
<reference evidence="4" key="2">
    <citation type="submission" date="2024-05" db="EMBL/GenBank/DDBJ databases">
        <title>Identification and characterization of horizontal gene transfer across gut microbiota members of farm animals based on homology search.</title>
        <authorList>
            <person name="Schwarzerova J."/>
            <person name="Nykrynova M."/>
            <person name="Jureckova K."/>
            <person name="Cejkova D."/>
            <person name="Rychlik I."/>
        </authorList>
    </citation>
    <scope>NUCLEOTIDE SEQUENCE</scope>
    <source>
        <strain evidence="4">176_SSukc20</strain>
    </source>
</reference>
<evidence type="ECO:0000313" key="4">
    <source>
        <dbReference type="EMBL" id="MDN0062880.1"/>
    </source>
</evidence>
<comment type="caution">
    <text evidence="4">The sequence shown here is derived from an EMBL/GenBank/DDBJ whole genome shotgun (WGS) entry which is preliminary data.</text>
</comment>
<dbReference type="Gene3D" id="1.10.357.10">
    <property type="entry name" value="Tetracycline Repressor, domain 2"/>
    <property type="match status" value="1"/>
</dbReference>
<dbReference type="PROSITE" id="PS50977">
    <property type="entry name" value="HTH_TETR_2"/>
    <property type="match status" value="1"/>
</dbReference>
<protein>
    <submittedName>
        <fullName evidence="4">TetR/AcrR family transcriptional regulator</fullName>
    </submittedName>
</protein>
<dbReference type="InterPro" id="IPR009057">
    <property type="entry name" value="Homeodomain-like_sf"/>
</dbReference>
<evidence type="ECO:0000259" key="3">
    <source>
        <dbReference type="PROSITE" id="PS50977"/>
    </source>
</evidence>
<evidence type="ECO:0000313" key="5">
    <source>
        <dbReference type="Proteomes" id="UP001168435"/>
    </source>
</evidence>
<feature type="domain" description="HTH tetR-type" evidence="3">
    <location>
        <begin position="32"/>
        <end position="92"/>
    </location>
</feature>
<keyword evidence="5" id="KW-1185">Reference proteome</keyword>
<organism evidence="4 5">
    <name type="scientific">Collinsella ihumii</name>
    <dbReference type="NCBI Taxonomy" id="1720204"/>
    <lineage>
        <taxon>Bacteria</taxon>
        <taxon>Bacillati</taxon>
        <taxon>Actinomycetota</taxon>
        <taxon>Coriobacteriia</taxon>
        <taxon>Coriobacteriales</taxon>
        <taxon>Coriobacteriaceae</taxon>
        <taxon>Collinsella</taxon>
    </lineage>
</organism>
<sequence>MARHTDRIEAGRAAASVHVERIADRTRTMRERHAPEAFERAFLGLALERGSTGVTATDVIEASGYSRGSFYRYYADLYDLLEQPMSSEAEAYVWLVSRAVEQGLYLEREFDRVLCVANDLLIHVEDRLLFYRALFSSDVDCIGFEEFCSRAIACFRASGYHVVCEGAGEIDEDFYYCCTTRSFLMYIKYWVERGCSTPREQLARQIASMSAPESAGMRPRFLK</sequence>
<dbReference type="SUPFAM" id="SSF46689">
    <property type="entry name" value="Homeodomain-like"/>
    <property type="match status" value="1"/>
</dbReference>